<gene>
    <name evidence="4" type="ORF">DHEL01_v205916</name>
</gene>
<dbReference type="SUPFAM" id="SSF57701">
    <property type="entry name" value="Zn2/Cys6 DNA-binding domain"/>
    <property type="match status" value="1"/>
</dbReference>
<protein>
    <recommendedName>
        <fullName evidence="3">Zn(2)-C6 fungal-type domain-containing protein</fullName>
    </recommendedName>
</protein>
<dbReference type="GO" id="GO:0000981">
    <property type="term" value="F:DNA-binding transcription factor activity, RNA polymerase II-specific"/>
    <property type="evidence" value="ECO:0007669"/>
    <property type="project" value="InterPro"/>
</dbReference>
<dbReference type="OrthoDB" id="2991872at2759"/>
<dbReference type="GO" id="GO:0008270">
    <property type="term" value="F:zinc ion binding"/>
    <property type="evidence" value="ECO:0007669"/>
    <property type="project" value="InterPro"/>
</dbReference>
<dbReference type="InterPro" id="IPR053175">
    <property type="entry name" value="DHMBA_Reg_Transcription_Factor"/>
</dbReference>
<dbReference type="PROSITE" id="PS50048">
    <property type="entry name" value="ZN2_CY6_FUNGAL_2"/>
    <property type="match status" value="1"/>
</dbReference>
<evidence type="ECO:0000313" key="5">
    <source>
        <dbReference type="Proteomes" id="UP000094444"/>
    </source>
</evidence>
<proteinExistence type="predicted"/>
<accession>A0A2P5HZQ4</accession>
<keyword evidence="5" id="KW-1185">Reference proteome</keyword>
<comment type="caution">
    <text evidence="4">The sequence shown here is derived from an EMBL/GenBank/DDBJ whole genome shotgun (WGS) entry which is preliminary data.</text>
</comment>
<feature type="region of interest" description="Disordered" evidence="2">
    <location>
        <begin position="82"/>
        <end position="152"/>
    </location>
</feature>
<dbReference type="PANTHER" id="PTHR38791:SF13">
    <property type="entry name" value="ZN(2)-C6 FUNGAL-TYPE DOMAIN-CONTAINING PROTEIN"/>
    <property type="match status" value="1"/>
</dbReference>
<feature type="compositionally biased region" description="Low complexity" evidence="2">
    <location>
        <begin position="90"/>
        <end position="107"/>
    </location>
</feature>
<dbReference type="CDD" id="cd00067">
    <property type="entry name" value="GAL4"/>
    <property type="match status" value="1"/>
</dbReference>
<dbReference type="STRING" id="158607.A0A2P5HZQ4"/>
<evidence type="ECO:0000256" key="2">
    <source>
        <dbReference type="SAM" id="MobiDB-lite"/>
    </source>
</evidence>
<keyword evidence="1" id="KW-0539">Nucleus</keyword>
<dbReference type="InterPro" id="IPR036864">
    <property type="entry name" value="Zn2-C6_fun-type_DNA-bd_sf"/>
</dbReference>
<dbReference type="EMBL" id="MAVT02000455">
    <property type="protein sequence ID" value="POS75699.1"/>
    <property type="molecule type" value="Genomic_DNA"/>
</dbReference>
<dbReference type="PANTHER" id="PTHR38791">
    <property type="entry name" value="ZN(II)2CYS6 TRANSCRIPTION FACTOR (EUROFUNG)-RELATED-RELATED"/>
    <property type="match status" value="1"/>
</dbReference>
<dbReference type="PROSITE" id="PS00463">
    <property type="entry name" value="ZN2_CY6_FUNGAL_1"/>
    <property type="match status" value="1"/>
</dbReference>
<dbReference type="InterPro" id="IPR001138">
    <property type="entry name" value="Zn2Cys6_DnaBD"/>
</dbReference>
<dbReference type="InParanoid" id="A0A2P5HZQ4"/>
<sequence>MVNTGKPSPGCFACRSRRIKCDTTRPECRKCRKRGWKCPGYRDLNALRIVDETQKQFTRFSGDKDGADDGPGVSPNKDIIIRQYIPPGERSSPSSTTTSNRTMRMMSPGPPPSIVHSYPSPVSQAAETPQHSPHAACTPRSPPSSAAAAAAAAPGRFSTSLSSSSSPSSSSQWSMEIPRCIGTPVGEQVYSYFLSNFVQGTSLRNHGYLDFLFPLLANEPPGRDHPLPLAFSATAMIAFAARQKVPDLLPRAEAMYLRALEATFQAIGDPRKARDNSTLACVTLLTTFEQLRPSRPSYQKAEAFGSHLDGAAALLKMRGKDVFQTVVGRKIFLILRSLLVSRSICYATPLEPELYNLTNSFTQDPSQHRFATLSLRAADLRVSVERLLGGWGLGHTPSAHPPPRAAVEALLRDADALEADYAAHVANLPIAWKGMTVRIMTADDPAIMGGIAYVGRVDAYIDMFICYILNWARAARLYVRNTALRCRAWLLGPEEGAGDYRDGPEYEASRVLCEALIADIAASVPYVFGAGRAAAAAASGGLGYGPDAGRYQPPSLAGVFCMWPVFAAASSDFASETQRTFMKRTLKYISDEMGIGQAAILATYNLRSPSMPIAFTRMKQFEQLGKPLHGVASGAAAGSTMASGLRDICKTTGSIIYSPPPSHSRPRVVPLHIHEQPELD</sequence>
<dbReference type="AlphaFoldDB" id="A0A2P5HZQ4"/>
<dbReference type="Gene3D" id="4.10.240.10">
    <property type="entry name" value="Zn(2)-C6 fungal-type DNA-binding domain"/>
    <property type="match status" value="1"/>
</dbReference>
<name>A0A2P5HZQ4_DIAHE</name>
<dbReference type="Proteomes" id="UP000094444">
    <property type="component" value="Unassembled WGS sequence"/>
</dbReference>
<feature type="domain" description="Zn(2)-C6 fungal-type" evidence="3">
    <location>
        <begin position="10"/>
        <end position="38"/>
    </location>
</feature>
<feature type="compositionally biased region" description="Low complexity" evidence="2">
    <location>
        <begin position="143"/>
        <end position="152"/>
    </location>
</feature>
<evidence type="ECO:0000256" key="1">
    <source>
        <dbReference type="ARBA" id="ARBA00023242"/>
    </source>
</evidence>
<feature type="compositionally biased region" description="Polar residues" evidence="2">
    <location>
        <begin position="120"/>
        <end position="131"/>
    </location>
</feature>
<dbReference type="Pfam" id="PF00172">
    <property type="entry name" value="Zn_clus"/>
    <property type="match status" value="1"/>
</dbReference>
<organism evidence="4 5">
    <name type="scientific">Diaporthe helianthi</name>
    <dbReference type="NCBI Taxonomy" id="158607"/>
    <lineage>
        <taxon>Eukaryota</taxon>
        <taxon>Fungi</taxon>
        <taxon>Dikarya</taxon>
        <taxon>Ascomycota</taxon>
        <taxon>Pezizomycotina</taxon>
        <taxon>Sordariomycetes</taxon>
        <taxon>Sordariomycetidae</taxon>
        <taxon>Diaporthales</taxon>
        <taxon>Diaporthaceae</taxon>
        <taxon>Diaporthe</taxon>
    </lineage>
</organism>
<evidence type="ECO:0000259" key="3">
    <source>
        <dbReference type="PROSITE" id="PS50048"/>
    </source>
</evidence>
<dbReference type="SMART" id="SM00066">
    <property type="entry name" value="GAL4"/>
    <property type="match status" value="1"/>
</dbReference>
<evidence type="ECO:0000313" key="4">
    <source>
        <dbReference type="EMBL" id="POS75699.1"/>
    </source>
</evidence>
<reference evidence="4" key="1">
    <citation type="submission" date="2017-09" db="EMBL/GenBank/DDBJ databases">
        <title>Polyketide synthases of a Diaporthe helianthi virulent isolate.</title>
        <authorList>
            <person name="Baroncelli R."/>
        </authorList>
    </citation>
    <scope>NUCLEOTIDE SEQUENCE [LARGE SCALE GENOMIC DNA]</scope>
    <source>
        <strain evidence="4">7/96</strain>
    </source>
</reference>